<organism evidence="2 3">
    <name type="scientific">Alcaligenes ammonioxydans</name>
    <dbReference type="NCBI Taxonomy" id="2582914"/>
    <lineage>
        <taxon>Bacteria</taxon>
        <taxon>Pseudomonadati</taxon>
        <taxon>Pseudomonadota</taxon>
        <taxon>Betaproteobacteria</taxon>
        <taxon>Burkholderiales</taxon>
        <taxon>Alcaligenaceae</taxon>
        <taxon>Alcaligenes</taxon>
    </lineage>
</organism>
<dbReference type="InterPro" id="IPR041698">
    <property type="entry name" value="Methyltransf_25"/>
</dbReference>
<dbReference type="EMBL" id="CP049362">
    <property type="protein sequence ID" value="QXX78935.1"/>
    <property type="molecule type" value="Genomic_DNA"/>
</dbReference>
<evidence type="ECO:0000259" key="1">
    <source>
        <dbReference type="Pfam" id="PF13649"/>
    </source>
</evidence>
<proteinExistence type="predicted"/>
<evidence type="ECO:0000313" key="2">
    <source>
        <dbReference type="EMBL" id="QXX78935.1"/>
    </source>
</evidence>
<keyword evidence="2" id="KW-0808">Transferase</keyword>
<keyword evidence="3" id="KW-1185">Reference proteome</keyword>
<keyword evidence="2" id="KW-0489">Methyltransferase</keyword>
<evidence type="ECO:0000313" key="3">
    <source>
        <dbReference type="Proteomes" id="UP000826050"/>
    </source>
</evidence>
<name>A0ABX8SU85_9BURK</name>
<dbReference type="CDD" id="cd02440">
    <property type="entry name" value="AdoMet_MTases"/>
    <property type="match status" value="1"/>
</dbReference>
<dbReference type="Gene3D" id="2.20.25.110">
    <property type="entry name" value="S-adenosyl-L-methionine-dependent methyltransferases"/>
    <property type="match status" value="1"/>
</dbReference>
<reference evidence="2 3" key="1">
    <citation type="submission" date="2020-02" db="EMBL/GenBank/DDBJ databases">
        <title>Partial ammonium oxidation to N2 by heterotrophic bacteria.</title>
        <authorList>
            <person name="Wu M."/>
        </authorList>
    </citation>
    <scope>NUCLEOTIDE SEQUENCE [LARGE SCALE GENOMIC DNA]</scope>
    <source>
        <strain evidence="2 3">HO-1</strain>
    </source>
</reference>
<protein>
    <submittedName>
        <fullName evidence="2">Class I SAM-dependent methyltransferase</fullName>
    </submittedName>
</protein>
<accession>A0ABX8SU85</accession>
<dbReference type="Gene3D" id="3.40.50.150">
    <property type="entry name" value="Vaccinia Virus protein VP39"/>
    <property type="match status" value="1"/>
</dbReference>
<dbReference type="GO" id="GO:0032259">
    <property type="term" value="P:methylation"/>
    <property type="evidence" value="ECO:0007669"/>
    <property type="project" value="UniProtKB-KW"/>
</dbReference>
<dbReference type="SUPFAM" id="SSF53335">
    <property type="entry name" value="S-adenosyl-L-methionine-dependent methyltransferases"/>
    <property type="match status" value="1"/>
</dbReference>
<dbReference type="RefSeq" id="WP_100214776.1">
    <property type="nucleotide sequence ID" value="NZ_CP049362.1"/>
</dbReference>
<dbReference type="Pfam" id="PF13649">
    <property type="entry name" value="Methyltransf_25"/>
    <property type="match status" value="1"/>
</dbReference>
<feature type="domain" description="Methyltransferase" evidence="1">
    <location>
        <begin position="41"/>
        <end position="136"/>
    </location>
</feature>
<dbReference type="Proteomes" id="UP000826050">
    <property type="component" value="Chromosome"/>
</dbReference>
<dbReference type="GO" id="GO:0008168">
    <property type="term" value="F:methyltransferase activity"/>
    <property type="evidence" value="ECO:0007669"/>
    <property type="project" value="UniProtKB-KW"/>
</dbReference>
<sequence>MMNNRYGKLASLVYHLDKPVGRSFGDVEYYLERLRGVSGPVLEPAVGTGRMLIPLLQAGLDVSGFDISQEMLDYCQRELELRSLTARLELAGFTDYRVDRPVEAIVVPAGSFQLLDSFEQGLLALRRFHASLKVGGRLLLDLDPVAAIVNVQPGLRTWSAPPHGLITLNATPLEKDYCAQLTREMHRYELWEHGVLLETQLEQFSLRWWGVQEMRMALEQVGFTEISVSGGYQYGKTPQDTDGIISFEAYKRQD</sequence>
<gene>
    <name evidence="2" type="ORF">FE795_07840</name>
</gene>
<dbReference type="InterPro" id="IPR029063">
    <property type="entry name" value="SAM-dependent_MTases_sf"/>
</dbReference>